<organism evidence="1 2">
    <name type="scientific">Aspergillus pseudoustus</name>
    <dbReference type="NCBI Taxonomy" id="1810923"/>
    <lineage>
        <taxon>Eukaryota</taxon>
        <taxon>Fungi</taxon>
        <taxon>Dikarya</taxon>
        <taxon>Ascomycota</taxon>
        <taxon>Pezizomycotina</taxon>
        <taxon>Eurotiomycetes</taxon>
        <taxon>Eurotiomycetidae</taxon>
        <taxon>Eurotiales</taxon>
        <taxon>Aspergillaceae</taxon>
        <taxon>Aspergillus</taxon>
        <taxon>Aspergillus subgen. Nidulantes</taxon>
    </lineage>
</organism>
<comment type="caution">
    <text evidence="1">The sequence shown here is derived from an EMBL/GenBank/DDBJ whole genome shotgun (WGS) entry which is preliminary data.</text>
</comment>
<proteinExistence type="predicted"/>
<dbReference type="InterPro" id="IPR039254">
    <property type="entry name" value="Rds1"/>
</dbReference>
<keyword evidence="2" id="KW-1185">Reference proteome</keyword>
<dbReference type="PANTHER" id="PTHR38705:SF5">
    <property type="entry name" value="RESPONSE PROTEIN RDS1, PUTATIVE (AFU_ORTHOLOGUE AFUA_5G12490)-RELATED"/>
    <property type="match status" value="1"/>
</dbReference>
<name>A0ABR4JE06_9EURO</name>
<dbReference type="Proteomes" id="UP001610446">
    <property type="component" value="Unassembled WGS sequence"/>
</dbReference>
<protein>
    <submittedName>
        <fullName evidence="1">Uncharacterized protein</fullName>
    </submittedName>
</protein>
<dbReference type="PANTHER" id="PTHR38705">
    <property type="entry name" value="PROTEIN RDS1"/>
    <property type="match status" value="1"/>
</dbReference>
<evidence type="ECO:0000313" key="1">
    <source>
        <dbReference type="EMBL" id="KAL2838106.1"/>
    </source>
</evidence>
<accession>A0ABR4JE06</accession>
<reference evidence="1 2" key="1">
    <citation type="submission" date="2024-07" db="EMBL/GenBank/DDBJ databases">
        <title>Section-level genome sequencing and comparative genomics of Aspergillus sections Usti and Cavernicolus.</title>
        <authorList>
            <consortium name="Lawrence Berkeley National Laboratory"/>
            <person name="Nybo J.L."/>
            <person name="Vesth T.C."/>
            <person name="Theobald S."/>
            <person name="Frisvad J.C."/>
            <person name="Larsen T.O."/>
            <person name="Kjaerboelling I."/>
            <person name="Rothschild-Mancinelli K."/>
            <person name="Lyhne E.K."/>
            <person name="Kogle M.E."/>
            <person name="Barry K."/>
            <person name="Clum A."/>
            <person name="Na H."/>
            <person name="Ledsgaard L."/>
            <person name="Lin J."/>
            <person name="Lipzen A."/>
            <person name="Kuo A."/>
            <person name="Riley R."/>
            <person name="Mondo S."/>
            <person name="Labutti K."/>
            <person name="Haridas S."/>
            <person name="Pangalinan J."/>
            <person name="Salamov A.A."/>
            <person name="Simmons B.A."/>
            <person name="Magnuson J.K."/>
            <person name="Chen J."/>
            <person name="Drula E."/>
            <person name="Henrissat B."/>
            <person name="Wiebenga A."/>
            <person name="Lubbers R.J."/>
            <person name="Gomes A.C."/>
            <person name="Makela M.R."/>
            <person name="Stajich J."/>
            <person name="Grigoriev I.V."/>
            <person name="Mortensen U.H."/>
            <person name="De Vries R.P."/>
            <person name="Baker S.E."/>
            <person name="Andersen M.R."/>
        </authorList>
    </citation>
    <scope>NUCLEOTIDE SEQUENCE [LARGE SCALE GENOMIC DNA]</scope>
    <source>
        <strain evidence="1 2">CBS 123904</strain>
    </source>
</reference>
<evidence type="ECO:0000313" key="2">
    <source>
        <dbReference type="Proteomes" id="UP001610446"/>
    </source>
</evidence>
<sequence>MPPSRLNANTITFNETSDIDNFNGTGDPSSTFTLPANETCVHVNETGYSCDPAITHNRHDPLTFPGRKGAGGGEPKFVAWLSQLNLTYTDLNLTGNNSGYTYQPASEVYETDPGVNGTSFIAITDDDPFVTPFNMTLLNPNVVALGLYQAG</sequence>
<gene>
    <name evidence="1" type="ORF">BJY01DRAFT_251114</name>
</gene>
<dbReference type="EMBL" id="JBFXLU010000150">
    <property type="protein sequence ID" value="KAL2838106.1"/>
    <property type="molecule type" value="Genomic_DNA"/>
</dbReference>